<sequence>MAKSSTFPLIVSWMILICGFPQLRTHKIYDIPNNSTIISHTNKAMNVIDSCWRLDPKWDSNRQALADCARGFGSNALGGKKGTIYIVTDPSDDPINPKKGTLRYGAIQYEPLWIIFQRDMVIELENELIMNSYKTIDGRGAKIEIAYGPCITIQSINHVIIHGISIHDCTPGKRGMVRSTPDHVGLRLGTEGDAITIFTSSHIWIDHCYLAHCADGLIDIVEASTSVTVTNNYFTQHNEVMLLGHQDGYSADKILKVTVAFNHFGTGLVQRMPRVRYGYAHVANNFYDQWLMYAIGGSSNPTIFSEGNYFIASNNPYTKEVTKRDVNLEEWTKWTWRTSNDVFRNGAFFVQSGKRSCSPPYSRSQSFSVASGDMVPSLTSDAGPLICLPGKPC</sequence>
<dbReference type="InterPro" id="IPR002022">
    <property type="entry name" value="Pec_lyase"/>
</dbReference>
<dbReference type="Proteomes" id="UP001630127">
    <property type="component" value="Unassembled WGS sequence"/>
</dbReference>
<keyword evidence="6 8" id="KW-0106">Calcium</keyword>
<feature type="domain" description="Pectate lyase" evidence="9">
    <location>
        <begin position="119"/>
        <end position="316"/>
    </location>
</feature>
<keyword evidence="4 8" id="KW-0479">Metal-binding</keyword>
<keyword evidence="11" id="KW-1185">Reference proteome</keyword>
<organism evidence="10 11">
    <name type="scientific">Cinchona calisaya</name>
    <dbReference type="NCBI Taxonomy" id="153742"/>
    <lineage>
        <taxon>Eukaryota</taxon>
        <taxon>Viridiplantae</taxon>
        <taxon>Streptophyta</taxon>
        <taxon>Embryophyta</taxon>
        <taxon>Tracheophyta</taxon>
        <taxon>Spermatophyta</taxon>
        <taxon>Magnoliopsida</taxon>
        <taxon>eudicotyledons</taxon>
        <taxon>Gunneridae</taxon>
        <taxon>Pentapetalae</taxon>
        <taxon>asterids</taxon>
        <taxon>lamiids</taxon>
        <taxon>Gentianales</taxon>
        <taxon>Rubiaceae</taxon>
        <taxon>Cinchonoideae</taxon>
        <taxon>Cinchoneae</taxon>
        <taxon>Cinchona</taxon>
    </lineage>
</organism>
<dbReference type="InterPro" id="IPR018082">
    <property type="entry name" value="AmbAllergen"/>
</dbReference>
<evidence type="ECO:0000256" key="4">
    <source>
        <dbReference type="ARBA" id="ARBA00022723"/>
    </source>
</evidence>
<evidence type="ECO:0000256" key="5">
    <source>
        <dbReference type="ARBA" id="ARBA00022729"/>
    </source>
</evidence>
<keyword evidence="5 8" id="KW-0732">Signal</keyword>
<evidence type="ECO:0000256" key="8">
    <source>
        <dbReference type="RuleBase" id="RU361123"/>
    </source>
</evidence>
<evidence type="ECO:0000313" key="11">
    <source>
        <dbReference type="Proteomes" id="UP001630127"/>
    </source>
</evidence>
<evidence type="ECO:0000256" key="7">
    <source>
        <dbReference type="ARBA" id="ARBA00023239"/>
    </source>
</evidence>
<comment type="similarity">
    <text evidence="8">Belongs to the polysaccharide lyase 1 family.</text>
</comment>
<accession>A0ABD2ZMS0</accession>
<reference evidence="10 11" key="1">
    <citation type="submission" date="2024-11" db="EMBL/GenBank/DDBJ databases">
        <title>A near-complete genome assembly of Cinchona calisaya.</title>
        <authorList>
            <person name="Lian D.C."/>
            <person name="Zhao X.W."/>
            <person name="Wei L."/>
        </authorList>
    </citation>
    <scope>NUCLEOTIDE SEQUENCE [LARGE SCALE GENOMIC DNA]</scope>
    <source>
        <tissue evidence="10">Nenye</tissue>
    </source>
</reference>
<evidence type="ECO:0000256" key="3">
    <source>
        <dbReference type="ARBA" id="ARBA00012272"/>
    </source>
</evidence>
<dbReference type="Gene3D" id="2.160.20.10">
    <property type="entry name" value="Single-stranded right-handed beta-helix, Pectin lyase-like"/>
    <property type="match status" value="1"/>
</dbReference>
<comment type="catalytic activity">
    <reaction evidence="1 8">
        <text>Eliminative cleavage of (1-&gt;4)-alpha-D-galacturonan to give oligosaccharides with 4-deoxy-alpha-D-galact-4-enuronosyl groups at their non-reducing ends.</text>
        <dbReference type="EC" id="4.2.2.2"/>
    </reaction>
</comment>
<dbReference type="InterPro" id="IPR045032">
    <property type="entry name" value="PEL"/>
</dbReference>
<dbReference type="EC" id="4.2.2.2" evidence="3 8"/>
<dbReference type="AlphaFoldDB" id="A0ABD2ZMS0"/>
<name>A0ABD2ZMS0_9GENT</name>
<proteinExistence type="inferred from homology"/>
<dbReference type="PRINTS" id="PR00807">
    <property type="entry name" value="AMBALLERGEN"/>
</dbReference>
<feature type="chain" id="PRO_5044534770" description="Pectate lyase" evidence="8">
    <location>
        <begin position="26"/>
        <end position="393"/>
    </location>
</feature>
<dbReference type="GO" id="GO:0046872">
    <property type="term" value="F:metal ion binding"/>
    <property type="evidence" value="ECO:0007669"/>
    <property type="project" value="UniProtKB-KW"/>
</dbReference>
<comment type="pathway">
    <text evidence="2 8">Glycan metabolism; pectin degradation; 2-dehydro-3-deoxy-D-gluconate from pectin: step 2/5.</text>
</comment>
<dbReference type="SMART" id="SM00656">
    <property type="entry name" value="Amb_all"/>
    <property type="match status" value="1"/>
</dbReference>
<evidence type="ECO:0000313" key="10">
    <source>
        <dbReference type="EMBL" id="KAL3519437.1"/>
    </source>
</evidence>
<evidence type="ECO:0000259" key="9">
    <source>
        <dbReference type="SMART" id="SM00656"/>
    </source>
</evidence>
<evidence type="ECO:0000256" key="2">
    <source>
        <dbReference type="ARBA" id="ARBA00005220"/>
    </source>
</evidence>
<dbReference type="GO" id="GO:0030570">
    <property type="term" value="F:pectate lyase activity"/>
    <property type="evidence" value="ECO:0007669"/>
    <property type="project" value="UniProtKB-EC"/>
</dbReference>
<dbReference type="Pfam" id="PF00544">
    <property type="entry name" value="Pectate_lyase_4"/>
    <property type="match status" value="1"/>
</dbReference>
<gene>
    <name evidence="10" type="ORF">ACH5RR_017586</name>
</gene>
<keyword evidence="7 8" id="KW-0456">Lyase</keyword>
<evidence type="ECO:0000256" key="6">
    <source>
        <dbReference type="ARBA" id="ARBA00022837"/>
    </source>
</evidence>
<dbReference type="PANTHER" id="PTHR31683">
    <property type="entry name" value="PECTATE LYASE 18-RELATED"/>
    <property type="match status" value="1"/>
</dbReference>
<dbReference type="InterPro" id="IPR011050">
    <property type="entry name" value="Pectin_lyase_fold/virulence"/>
</dbReference>
<dbReference type="EMBL" id="JBJUIK010000008">
    <property type="protein sequence ID" value="KAL3519437.1"/>
    <property type="molecule type" value="Genomic_DNA"/>
</dbReference>
<feature type="signal peptide" evidence="8">
    <location>
        <begin position="1"/>
        <end position="25"/>
    </location>
</feature>
<evidence type="ECO:0000256" key="1">
    <source>
        <dbReference type="ARBA" id="ARBA00000695"/>
    </source>
</evidence>
<dbReference type="InterPro" id="IPR012334">
    <property type="entry name" value="Pectin_lyas_fold"/>
</dbReference>
<dbReference type="SUPFAM" id="SSF51126">
    <property type="entry name" value="Pectin lyase-like"/>
    <property type="match status" value="1"/>
</dbReference>
<comment type="caution">
    <text evidence="10">The sequence shown here is derived from an EMBL/GenBank/DDBJ whole genome shotgun (WGS) entry which is preliminary data.</text>
</comment>
<dbReference type="PANTHER" id="PTHR31683:SF80">
    <property type="entry name" value="PECTATE LYASE 16-RELATED"/>
    <property type="match status" value="1"/>
</dbReference>
<comment type="cofactor">
    <cofactor evidence="8">
        <name>Ca(2+)</name>
        <dbReference type="ChEBI" id="CHEBI:29108"/>
    </cofactor>
    <text evidence="8">Binds 1 Ca(2+) ion. Required for its activity.</text>
</comment>
<protein>
    <recommendedName>
        <fullName evidence="3 8">Pectate lyase</fullName>
        <ecNumber evidence="3 8">4.2.2.2</ecNumber>
    </recommendedName>
</protein>